<keyword evidence="1" id="KW-0813">Transport</keyword>
<dbReference type="Gene3D" id="1.10.110.10">
    <property type="entry name" value="Plant lipid-transfer and hydrophobic proteins"/>
    <property type="match status" value="1"/>
</dbReference>
<evidence type="ECO:0000313" key="6">
    <source>
        <dbReference type="Proteomes" id="UP001497516"/>
    </source>
</evidence>
<feature type="domain" description="Bifunctional inhibitor/plant lipid transfer protein/seed storage helical" evidence="4">
    <location>
        <begin position="41"/>
        <end position="106"/>
    </location>
</feature>
<dbReference type="GO" id="GO:0008289">
    <property type="term" value="F:lipid binding"/>
    <property type="evidence" value="ECO:0007669"/>
    <property type="project" value="UniProtKB-KW"/>
</dbReference>
<keyword evidence="2" id="KW-0446">Lipid-binding</keyword>
<dbReference type="Pfam" id="PF14368">
    <property type="entry name" value="LTP_2"/>
    <property type="match status" value="1"/>
</dbReference>
<organism evidence="5 6">
    <name type="scientific">Linum trigynum</name>
    <dbReference type="NCBI Taxonomy" id="586398"/>
    <lineage>
        <taxon>Eukaryota</taxon>
        <taxon>Viridiplantae</taxon>
        <taxon>Streptophyta</taxon>
        <taxon>Embryophyta</taxon>
        <taxon>Tracheophyta</taxon>
        <taxon>Spermatophyta</taxon>
        <taxon>Magnoliopsida</taxon>
        <taxon>eudicotyledons</taxon>
        <taxon>Gunneridae</taxon>
        <taxon>Pentapetalae</taxon>
        <taxon>rosids</taxon>
        <taxon>fabids</taxon>
        <taxon>Malpighiales</taxon>
        <taxon>Linaceae</taxon>
        <taxon>Linum</taxon>
    </lineage>
</organism>
<dbReference type="SMART" id="SM00499">
    <property type="entry name" value="AAI"/>
    <property type="match status" value="1"/>
</dbReference>
<name>A0AAV2EY53_9ROSI</name>
<keyword evidence="6" id="KW-1185">Reference proteome</keyword>
<feature type="chain" id="PRO_5043460940" description="Bifunctional inhibitor/plant lipid transfer protein/seed storage helical domain-containing protein" evidence="3">
    <location>
        <begin position="26"/>
        <end position="106"/>
    </location>
</feature>
<reference evidence="5 6" key="1">
    <citation type="submission" date="2024-04" db="EMBL/GenBank/DDBJ databases">
        <authorList>
            <person name="Fracassetti M."/>
        </authorList>
    </citation>
    <scope>NUCLEOTIDE SEQUENCE [LARGE SCALE GENOMIC DNA]</scope>
</reference>
<keyword evidence="3" id="KW-0732">Signal</keyword>
<dbReference type="PANTHER" id="PTHR33214">
    <property type="entry name" value="BIFUNCTIONAL INHIBITOR/LIPID-TRANSFER PROTEIN/SEED STORAGE 2S ALBUMIN SUPERFAMILY PROTEIN"/>
    <property type="match status" value="1"/>
</dbReference>
<proteinExistence type="predicted"/>
<dbReference type="InterPro" id="IPR036312">
    <property type="entry name" value="Bifun_inhib/LTP/seed_sf"/>
</dbReference>
<accession>A0AAV2EY53</accession>
<dbReference type="CDD" id="cd01959">
    <property type="entry name" value="nsLTP2"/>
    <property type="match status" value="1"/>
</dbReference>
<evidence type="ECO:0000256" key="3">
    <source>
        <dbReference type="SAM" id="SignalP"/>
    </source>
</evidence>
<dbReference type="PANTHER" id="PTHR33214:SF73">
    <property type="entry name" value="BIFUNCTIONAL INHIBITOR_LIPID-TRANSFER PROTEIN_SEED STORAGE 2S ALBUMIN SUPERFAMILY PROTEIN"/>
    <property type="match status" value="1"/>
</dbReference>
<protein>
    <recommendedName>
        <fullName evidence="4">Bifunctional inhibitor/plant lipid transfer protein/seed storage helical domain-containing protein</fullName>
    </recommendedName>
</protein>
<evidence type="ECO:0000256" key="1">
    <source>
        <dbReference type="ARBA" id="ARBA00022448"/>
    </source>
</evidence>
<evidence type="ECO:0000256" key="2">
    <source>
        <dbReference type="ARBA" id="ARBA00023121"/>
    </source>
</evidence>
<evidence type="ECO:0000313" key="5">
    <source>
        <dbReference type="EMBL" id="CAL1390673.1"/>
    </source>
</evidence>
<dbReference type="GO" id="GO:0006869">
    <property type="term" value="P:lipid transport"/>
    <property type="evidence" value="ECO:0007669"/>
    <property type="project" value="InterPro"/>
</dbReference>
<dbReference type="SUPFAM" id="SSF47699">
    <property type="entry name" value="Bifunctional inhibitor/lipid-transfer protein/seed storage 2S albumin"/>
    <property type="match status" value="1"/>
</dbReference>
<feature type="signal peptide" evidence="3">
    <location>
        <begin position="1"/>
        <end position="25"/>
    </location>
</feature>
<dbReference type="InterPro" id="IPR016140">
    <property type="entry name" value="Bifunc_inhib/LTP/seed_store"/>
</dbReference>
<sequence>MASTTMVRCLALFAVAAVMIATVAAAAEGSAGVNGPSLQACNPSQLSSCLPAISTSAPPTGQCCGNLRQQGPCLCVYLKNPNFRQYLSSPGARKVASACGVPLPRC</sequence>
<dbReference type="EMBL" id="OZ034818">
    <property type="protein sequence ID" value="CAL1390673.1"/>
    <property type="molecule type" value="Genomic_DNA"/>
</dbReference>
<dbReference type="AlphaFoldDB" id="A0AAV2EY53"/>
<gene>
    <name evidence="5" type="ORF">LTRI10_LOCUS31437</name>
</gene>
<dbReference type="InterPro" id="IPR033872">
    <property type="entry name" value="nsLTP2"/>
</dbReference>
<dbReference type="Proteomes" id="UP001497516">
    <property type="component" value="Chromosome 5"/>
</dbReference>
<evidence type="ECO:0000259" key="4">
    <source>
        <dbReference type="SMART" id="SM00499"/>
    </source>
</evidence>